<evidence type="ECO:0000256" key="1">
    <source>
        <dbReference type="SAM" id="MobiDB-lite"/>
    </source>
</evidence>
<protein>
    <submittedName>
        <fullName evidence="2">Uncharacterized protein</fullName>
    </submittedName>
</protein>
<dbReference type="EMBL" id="VSRR010100201">
    <property type="protein sequence ID" value="MPC94897.1"/>
    <property type="molecule type" value="Genomic_DNA"/>
</dbReference>
<dbReference type="Proteomes" id="UP000324222">
    <property type="component" value="Unassembled WGS sequence"/>
</dbReference>
<feature type="region of interest" description="Disordered" evidence="1">
    <location>
        <begin position="1"/>
        <end position="53"/>
    </location>
</feature>
<keyword evidence="3" id="KW-1185">Reference proteome</keyword>
<comment type="caution">
    <text evidence="2">The sequence shown here is derived from an EMBL/GenBank/DDBJ whole genome shotgun (WGS) entry which is preliminary data.</text>
</comment>
<feature type="compositionally biased region" description="Polar residues" evidence="1">
    <location>
        <begin position="26"/>
        <end position="42"/>
    </location>
</feature>
<evidence type="ECO:0000313" key="2">
    <source>
        <dbReference type="EMBL" id="MPC94897.1"/>
    </source>
</evidence>
<reference evidence="2 3" key="1">
    <citation type="submission" date="2019-05" db="EMBL/GenBank/DDBJ databases">
        <title>Another draft genome of Portunus trituberculatus and its Hox gene families provides insights of decapod evolution.</title>
        <authorList>
            <person name="Jeong J.-H."/>
            <person name="Song I."/>
            <person name="Kim S."/>
            <person name="Choi T."/>
            <person name="Kim D."/>
            <person name="Ryu S."/>
            <person name="Kim W."/>
        </authorList>
    </citation>
    <scope>NUCLEOTIDE SEQUENCE [LARGE SCALE GENOMIC DNA]</scope>
    <source>
        <tissue evidence="2">Muscle</tissue>
    </source>
</reference>
<dbReference type="AlphaFoldDB" id="A0A5B7JP58"/>
<gene>
    <name evidence="2" type="ORF">E2C01_090087</name>
</gene>
<organism evidence="2 3">
    <name type="scientific">Portunus trituberculatus</name>
    <name type="common">Swimming crab</name>
    <name type="synonym">Neptunus trituberculatus</name>
    <dbReference type="NCBI Taxonomy" id="210409"/>
    <lineage>
        <taxon>Eukaryota</taxon>
        <taxon>Metazoa</taxon>
        <taxon>Ecdysozoa</taxon>
        <taxon>Arthropoda</taxon>
        <taxon>Crustacea</taxon>
        <taxon>Multicrustacea</taxon>
        <taxon>Malacostraca</taxon>
        <taxon>Eumalacostraca</taxon>
        <taxon>Eucarida</taxon>
        <taxon>Decapoda</taxon>
        <taxon>Pleocyemata</taxon>
        <taxon>Brachyura</taxon>
        <taxon>Eubrachyura</taxon>
        <taxon>Portunoidea</taxon>
        <taxon>Portunidae</taxon>
        <taxon>Portuninae</taxon>
        <taxon>Portunus</taxon>
    </lineage>
</organism>
<sequence>MWRRQRGEGGAGSRGRGRRGECHQVKTVTKPLSGTKDTSSTPHHAKSSLVPSPPLSDLLQGRLAGWGGWCACCVVSLSCITIL</sequence>
<name>A0A5B7JP58_PORTR</name>
<proteinExistence type="predicted"/>
<accession>A0A5B7JP58</accession>
<evidence type="ECO:0000313" key="3">
    <source>
        <dbReference type="Proteomes" id="UP000324222"/>
    </source>
</evidence>